<comment type="caution">
    <text evidence="1">The sequence shown here is derived from an EMBL/GenBank/DDBJ whole genome shotgun (WGS) entry which is preliminary data.</text>
</comment>
<proteinExistence type="predicted"/>
<protein>
    <submittedName>
        <fullName evidence="1">Uncharacterized protein</fullName>
    </submittedName>
</protein>
<sequence length="287" mass="32946">MSSEPCNLERFSSLPAEVRLHIWRSTLEGDLVAILPNQDHLVYRRRNPVISRVNRESRWEFLRLNLRVGAKSDVNSPNSAEYVYLNPRIDTLVLGSIIALTPREEFGMVKKIWAPSMSNADAELIREVRLHEPNLWLQAPLAAGVWFRLHISFDLEEWLLDHGDRDVPRLPRLQFPNLDTIWIASLYEGEGNSGSVRNRGTVYHYVIPTGEVFVSSITDADFDEGMRTFRPGVDASKVAVVRVNLLRTREPDWEVKGWKAVLENGKPNTGNPGWLIVNRYIIRRLVE</sequence>
<keyword evidence="2" id="KW-1185">Reference proteome</keyword>
<organism evidence="1 2">
    <name type="scientific">Colletotrichum truncatum</name>
    <name type="common">Anthracnose fungus</name>
    <name type="synonym">Colletotrichum capsici</name>
    <dbReference type="NCBI Taxonomy" id="5467"/>
    <lineage>
        <taxon>Eukaryota</taxon>
        <taxon>Fungi</taxon>
        <taxon>Dikarya</taxon>
        <taxon>Ascomycota</taxon>
        <taxon>Pezizomycotina</taxon>
        <taxon>Sordariomycetes</taxon>
        <taxon>Hypocreomycetidae</taxon>
        <taxon>Glomerellales</taxon>
        <taxon>Glomerellaceae</taxon>
        <taxon>Colletotrichum</taxon>
        <taxon>Colletotrichum truncatum species complex</taxon>
    </lineage>
</organism>
<name>A0ACC3Z132_COLTU</name>
<evidence type="ECO:0000313" key="1">
    <source>
        <dbReference type="EMBL" id="KAL0937795.1"/>
    </source>
</evidence>
<dbReference type="EMBL" id="VUJX02000004">
    <property type="protein sequence ID" value="KAL0937795.1"/>
    <property type="molecule type" value="Genomic_DNA"/>
</dbReference>
<accession>A0ACC3Z132</accession>
<evidence type="ECO:0000313" key="2">
    <source>
        <dbReference type="Proteomes" id="UP000805649"/>
    </source>
</evidence>
<dbReference type="Proteomes" id="UP000805649">
    <property type="component" value="Unassembled WGS sequence"/>
</dbReference>
<gene>
    <name evidence="1" type="ORF">CTRU02_207526</name>
</gene>
<reference evidence="1 2" key="1">
    <citation type="journal article" date="2020" name="Phytopathology">
        <title>Genome Sequence Resources of Colletotrichum truncatum, C. plurivorum, C. musicola, and C. sojae: Four Species Pathogenic to Soybean (Glycine max).</title>
        <authorList>
            <person name="Rogerio F."/>
            <person name="Boufleur T.R."/>
            <person name="Ciampi-Guillardi M."/>
            <person name="Sukno S.A."/>
            <person name="Thon M.R."/>
            <person name="Massola Junior N.S."/>
            <person name="Baroncelli R."/>
        </authorList>
    </citation>
    <scope>NUCLEOTIDE SEQUENCE [LARGE SCALE GENOMIC DNA]</scope>
    <source>
        <strain evidence="1 2">CMES1059</strain>
    </source>
</reference>